<organism evidence="2 3">
    <name type="scientific">Pyrodictium abyssi</name>
    <dbReference type="NCBI Taxonomy" id="54256"/>
    <lineage>
        <taxon>Archaea</taxon>
        <taxon>Thermoproteota</taxon>
        <taxon>Thermoprotei</taxon>
        <taxon>Desulfurococcales</taxon>
        <taxon>Pyrodictiaceae</taxon>
        <taxon>Pyrodictium</taxon>
    </lineage>
</organism>
<keyword evidence="3" id="KW-1185">Reference proteome</keyword>
<dbReference type="EMBL" id="AP028907">
    <property type="protein sequence ID" value="BES82340.1"/>
    <property type="molecule type" value="Genomic_DNA"/>
</dbReference>
<evidence type="ECO:0000313" key="3">
    <source>
        <dbReference type="Proteomes" id="UP001341135"/>
    </source>
</evidence>
<dbReference type="InterPro" id="IPR036075">
    <property type="entry name" value="ARMT-1-like_metal-bd_sf"/>
</dbReference>
<evidence type="ECO:0000313" key="2">
    <source>
        <dbReference type="EMBL" id="BES82340.1"/>
    </source>
</evidence>
<dbReference type="Pfam" id="PF01937">
    <property type="entry name" value="ARMT1-like_dom"/>
    <property type="match status" value="1"/>
</dbReference>
<dbReference type="SUPFAM" id="SSF111321">
    <property type="entry name" value="AF1104-like"/>
    <property type="match status" value="1"/>
</dbReference>
<reference evidence="2 3" key="1">
    <citation type="submission" date="2023-09" db="EMBL/GenBank/DDBJ databases">
        <title>Pyrofollis japonicus gen. nov. sp. nov., a novel member of the family Pyrodictiaceae isolated from the Iheya North hydrothermal field.</title>
        <authorList>
            <person name="Miyazaki U."/>
            <person name="Sanari M."/>
            <person name="Tame A."/>
            <person name="Kitajima M."/>
            <person name="Okamoto A."/>
            <person name="Sawayama S."/>
            <person name="Miyazaki J."/>
            <person name="Takai K."/>
            <person name="Nakagawa S."/>
        </authorList>
    </citation>
    <scope>NUCLEOTIDE SEQUENCE [LARGE SCALE GENOMIC DNA]</scope>
    <source>
        <strain evidence="2 3">AV2</strain>
    </source>
</reference>
<dbReference type="RefSeq" id="WP_338249571.1">
    <property type="nucleotide sequence ID" value="NZ_AP028907.1"/>
</dbReference>
<feature type="domain" description="Damage-control phosphatase ARMT1-like metal-binding" evidence="1">
    <location>
        <begin position="50"/>
        <end position="281"/>
    </location>
</feature>
<name>A0ABM8J0J2_9CREN</name>
<evidence type="ECO:0000259" key="1">
    <source>
        <dbReference type="Pfam" id="PF01937"/>
    </source>
</evidence>
<proteinExistence type="predicted"/>
<accession>A0ABM8J0J2</accession>
<dbReference type="Proteomes" id="UP001341135">
    <property type="component" value="Chromosome"/>
</dbReference>
<dbReference type="PIRSF" id="PIRSF006593">
    <property type="entry name" value="UCP006593"/>
    <property type="match status" value="1"/>
</dbReference>
<sequence>MRRRGPLDPLGCVFCLVYGRLQPLAGDRGKQARILAKAAELVARWPSRTTVFVESYDYLEKLVGVYNLYRERKEALNKAALETLEALDPSSMSVAELFSFMAAANGVDIPMPGYTPGIEKLIRGLRDKPVWLGLSEEAAERLLGAAERIVVVLDNAGEAVFDIAAAAELSRRSGKPLYIVARGEPYEVDVTLEEAVGLAAKLAPRARVVSTGGRYPVFHPRAPAEARRLLGRGSLVLVKGIANLEAFLDYPESVEGNGAVVFLLRAKCEPLARLFGVGRAEPVVAAPAWLLRRVQELAASRAASP</sequence>
<protein>
    <submittedName>
        <fullName evidence="2">ARMT1-like domain-containing protein</fullName>
    </submittedName>
</protein>
<dbReference type="InterPro" id="IPR014444">
    <property type="entry name" value="PH1575-like"/>
</dbReference>
<dbReference type="GeneID" id="89289914"/>
<gene>
    <name evidence="2" type="ORF">PABY_19070</name>
</gene>
<dbReference type="Gene3D" id="3.40.50.10880">
    <property type="entry name" value="Uncharacterised protein PF01937, DUF89, domain 3"/>
    <property type="match status" value="1"/>
</dbReference>
<dbReference type="InterPro" id="IPR002791">
    <property type="entry name" value="ARMT1-like_metal-bd"/>
</dbReference>